<dbReference type="AlphaFoldDB" id="A0A915EMG8"/>
<name>A0A915EMG8_9BILA</name>
<protein>
    <submittedName>
        <fullName evidence="2">Uncharacterized protein</fullName>
    </submittedName>
</protein>
<proteinExistence type="predicted"/>
<organism evidence="1 2">
    <name type="scientific">Ditylenchus dipsaci</name>
    <dbReference type="NCBI Taxonomy" id="166011"/>
    <lineage>
        <taxon>Eukaryota</taxon>
        <taxon>Metazoa</taxon>
        <taxon>Ecdysozoa</taxon>
        <taxon>Nematoda</taxon>
        <taxon>Chromadorea</taxon>
        <taxon>Rhabditida</taxon>
        <taxon>Tylenchina</taxon>
        <taxon>Tylenchomorpha</taxon>
        <taxon>Sphaerularioidea</taxon>
        <taxon>Anguinidae</taxon>
        <taxon>Anguininae</taxon>
        <taxon>Ditylenchus</taxon>
    </lineage>
</organism>
<accession>A0A915EMG8</accession>
<sequence>MSEKQHMILASDKDFDELMDYVRLQQESKSGQFQTVSCEDGFSTIIGQMVEYDSKVFLDKAEFYLNAESMDLVQAGEKIWGSVIYALKKTYLAIGVDVASHAANRALFKLASKVYDSDTTGDLVETWSLFEKCHDNFYGQSLHRDDIKEALAAAKFAVEKLEKMDLQSLRINFNKEKSQPKDLSKIEVKEFKNPYTKIHGGVKYSVKIKCH</sequence>
<evidence type="ECO:0000313" key="2">
    <source>
        <dbReference type="WBParaSite" id="jg7430"/>
    </source>
</evidence>
<dbReference type="Gene3D" id="1.20.120.330">
    <property type="entry name" value="Nucleotidyltransferases domain 2"/>
    <property type="match status" value="1"/>
</dbReference>
<dbReference type="Pfam" id="PF05942">
    <property type="entry name" value="PaREP1"/>
    <property type="match status" value="1"/>
</dbReference>
<dbReference type="InterPro" id="IPR010268">
    <property type="entry name" value="PaREP1"/>
</dbReference>
<evidence type="ECO:0000313" key="1">
    <source>
        <dbReference type="Proteomes" id="UP000887574"/>
    </source>
</evidence>
<keyword evidence="1" id="KW-1185">Reference proteome</keyword>
<reference evidence="2" key="1">
    <citation type="submission" date="2022-11" db="UniProtKB">
        <authorList>
            <consortium name="WormBaseParasite"/>
        </authorList>
    </citation>
    <scope>IDENTIFICATION</scope>
</reference>
<dbReference type="WBParaSite" id="jg7430">
    <property type="protein sequence ID" value="jg7430"/>
    <property type="gene ID" value="jg7430"/>
</dbReference>
<dbReference type="Proteomes" id="UP000887574">
    <property type="component" value="Unplaced"/>
</dbReference>